<organism evidence="2 3">
    <name type="scientific">Paratrimastix pyriformis</name>
    <dbReference type="NCBI Taxonomy" id="342808"/>
    <lineage>
        <taxon>Eukaryota</taxon>
        <taxon>Metamonada</taxon>
        <taxon>Preaxostyla</taxon>
        <taxon>Paratrimastigidae</taxon>
        <taxon>Paratrimastix</taxon>
    </lineage>
</organism>
<dbReference type="PANTHER" id="PTHR13812">
    <property type="entry name" value="KETIMINE REDUCTASE MU-CRYSTALLIN"/>
    <property type="match status" value="1"/>
</dbReference>
<evidence type="ECO:0000313" key="2">
    <source>
        <dbReference type="EMBL" id="KAJ4456268.1"/>
    </source>
</evidence>
<sequence>MAAPAPVSAPVVRGPEELVFLSHPDIVGLGITPADVIRAVEQGLLKKHSVILPPKIHINLPGNIFWNTMPCVFEDFYSCKMVNRYPGHEPAILATMVMGDMHTGQFVAHLDATWITAMRTGAVAALTVKYVAKKSFSTIGMLGLGATGTATLHCLAALFPDRPMTIKLLRYKDHAEVLRSKFEHHANLHILIVDTMEALCRGSDVVISAVTAADRDLAQPEWFESGVTIIPIHTRGFMNMDLVVDQVVGDDTGHVCDFRNFKNFRKFTELCDVMLNPTTLGRRNDTEKILCYNIGLAVHDLFVGRLVLERARAHGVGIRVPAPLPGKAFL</sequence>
<dbReference type="Gene3D" id="3.40.50.720">
    <property type="entry name" value="NAD(P)-binding Rossmann-like Domain"/>
    <property type="match status" value="1"/>
</dbReference>
<gene>
    <name evidence="2" type="ORF">PAPYR_8564</name>
</gene>
<name>A0ABQ8UAD1_9EUKA</name>
<comment type="caution">
    <text evidence="2">The sequence shown here is derived from an EMBL/GenBank/DDBJ whole genome shotgun (WGS) entry which is preliminary data.</text>
</comment>
<proteinExistence type="inferred from homology"/>
<accession>A0ABQ8UAD1</accession>
<dbReference type="InterPro" id="IPR003462">
    <property type="entry name" value="ODC_Mu_crystall"/>
</dbReference>
<dbReference type="Pfam" id="PF02423">
    <property type="entry name" value="OCD_Mu_crystall"/>
    <property type="match status" value="1"/>
</dbReference>
<dbReference type="InterPro" id="IPR036291">
    <property type="entry name" value="NAD(P)-bd_dom_sf"/>
</dbReference>
<dbReference type="PANTHER" id="PTHR13812:SF19">
    <property type="entry name" value="KETIMINE REDUCTASE MU-CRYSTALLIN"/>
    <property type="match status" value="1"/>
</dbReference>
<dbReference type="SUPFAM" id="SSF51735">
    <property type="entry name" value="NAD(P)-binding Rossmann-fold domains"/>
    <property type="match status" value="1"/>
</dbReference>
<keyword evidence="3" id="KW-1185">Reference proteome</keyword>
<evidence type="ECO:0000256" key="1">
    <source>
        <dbReference type="ARBA" id="ARBA00008903"/>
    </source>
</evidence>
<dbReference type="InterPro" id="IPR023401">
    <property type="entry name" value="ODC_N"/>
</dbReference>
<protein>
    <submittedName>
        <fullName evidence="2">Ornithine cyclodeaminase</fullName>
    </submittedName>
</protein>
<comment type="similarity">
    <text evidence="1">Belongs to the ornithine cyclodeaminase/mu-crystallin family.</text>
</comment>
<dbReference type="Gene3D" id="3.30.1780.10">
    <property type="entry name" value="ornithine cyclodeaminase, domain 1"/>
    <property type="match status" value="1"/>
</dbReference>
<reference evidence="2" key="1">
    <citation type="journal article" date="2022" name="bioRxiv">
        <title>Genomics of Preaxostyla Flagellates Illuminates Evolutionary Transitions and the Path Towards Mitochondrial Loss.</title>
        <authorList>
            <person name="Novak L.V.F."/>
            <person name="Treitli S.C."/>
            <person name="Pyrih J."/>
            <person name="Halakuc P."/>
            <person name="Pipaliya S.V."/>
            <person name="Vacek V."/>
            <person name="Brzon O."/>
            <person name="Soukal P."/>
            <person name="Eme L."/>
            <person name="Dacks J.B."/>
            <person name="Karnkowska A."/>
            <person name="Elias M."/>
            <person name="Hampl V."/>
        </authorList>
    </citation>
    <scope>NUCLEOTIDE SEQUENCE</scope>
    <source>
        <strain evidence="2">RCP-MX</strain>
    </source>
</reference>
<evidence type="ECO:0000313" key="3">
    <source>
        <dbReference type="Proteomes" id="UP001141327"/>
    </source>
</evidence>
<dbReference type="EMBL" id="JAPMOS010000076">
    <property type="protein sequence ID" value="KAJ4456268.1"/>
    <property type="molecule type" value="Genomic_DNA"/>
</dbReference>
<dbReference type="Proteomes" id="UP001141327">
    <property type="component" value="Unassembled WGS sequence"/>
</dbReference>